<name>A0A6J3LVM7_9PEZI</name>
<keyword evidence="1" id="KW-1185">Reference proteome</keyword>
<proteinExistence type="predicted"/>
<accession>A0A6J3LVM7</accession>
<reference evidence="2" key="2">
    <citation type="submission" date="2020-04" db="EMBL/GenBank/DDBJ databases">
        <authorList>
            <consortium name="NCBI Genome Project"/>
        </authorList>
    </citation>
    <scope>NUCLEOTIDE SEQUENCE</scope>
    <source>
        <strain evidence="2">CBS 342.82</strain>
    </source>
</reference>
<evidence type="ECO:0000313" key="1">
    <source>
        <dbReference type="Proteomes" id="UP000504637"/>
    </source>
</evidence>
<reference evidence="2" key="1">
    <citation type="submission" date="2020-01" db="EMBL/GenBank/DDBJ databases">
        <authorList>
            <consortium name="DOE Joint Genome Institute"/>
            <person name="Haridas S."/>
            <person name="Albert R."/>
            <person name="Binder M."/>
            <person name="Bloem J."/>
            <person name="Labutti K."/>
            <person name="Salamov A."/>
            <person name="Andreopoulos B."/>
            <person name="Baker S.E."/>
            <person name="Barry K."/>
            <person name="Bills G."/>
            <person name="Bluhm B.H."/>
            <person name="Cannon C."/>
            <person name="Castanera R."/>
            <person name="Culley D.E."/>
            <person name="Daum C."/>
            <person name="Ezra D."/>
            <person name="Gonzalez J.B."/>
            <person name="Henrissat B."/>
            <person name="Kuo A."/>
            <person name="Liang C."/>
            <person name="Lipzen A."/>
            <person name="Lutzoni F."/>
            <person name="Magnuson J."/>
            <person name="Mondo S."/>
            <person name="Nolan M."/>
            <person name="Ohm R."/>
            <person name="Pangilinan J."/>
            <person name="Park H.-J."/>
            <person name="Ramirez L."/>
            <person name="Alfaro M."/>
            <person name="Sun H."/>
            <person name="Tritt A."/>
            <person name="Yoshinaga Y."/>
            <person name="Zwiers L.-H."/>
            <person name="Turgeon B.G."/>
            <person name="Goodwin S.B."/>
            <person name="Spatafora J.W."/>
            <person name="Crous P.W."/>
            <person name="Grigoriev I.V."/>
        </authorList>
    </citation>
    <scope>NUCLEOTIDE SEQUENCE</scope>
    <source>
        <strain evidence="2">CBS 342.82</strain>
    </source>
</reference>
<sequence length="106" mass="11626">MPPWYHPNTGCDPSHHWSFLARKRELSTLALRDSPRSRLYRSRCAGSRGFAKPARPTRGAAPGCKEAQVRVFAIANGLAVTAGGGTYVVWSSSRIGDRELLFGEPK</sequence>
<protein>
    <submittedName>
        <fullName evidence="2">Uncharacterized protein</fullName>
    </submittedName>
</protein>
<organism evidence="2">
    <name type="scientific">Dissoconium aciculare CBS 342.82</name>
    <dbReference type="NCBI Taxonomy" id="1314786"/>
    <lineage>
        <taxon>Eukaryota</taxon>
        <taxon>Fungi</taxon>
        <taxon>Dikarya</taxon>
        <taxon>Ascomycota</taxon>
        <taxon>Pezizomycotina</taxon>
        <taxon>Dothideomycetes</taxon>
        <taxon>Dothideomycetidae</taxon>
        <taxon>Mycosphaerellales</taxon>
        <taxon>Dissoconiaceae</taxon>
        <taxon>Dissoconium</taxon>
    </lineage>
</organism>
<dbReference type="Proteomes" id="UP000504637">
    <property type="component" value="Unplaced"/>
</dbReference>
<evidence type="ECO:0000313" key="2">
    <source>
        <dbReference type="RefSeq" id="XP_033456769.1"/>
    </source>
</evidence>
<dbReference type="RefSeq" id="XP_033456769.1">
    <property type="nucleotide sequence ID" value="XM_033605564.1"/>
</dbReference>
<dbReference type="AlphaFoldDB" id="A0A6J3LVM7"/>
<reference evidence="2" key="3">
    <citation type="submission" date="2025-08" db="UniProtKB">
        <authorList>
            <consortium name="RefSeq"/>
        </authorList>
    </citation>
    <scope>IDENTIFICATION</scope>
    <source>
        <strain evidence="2">CBS 342.82</strain>
    </source>
</reference>
<dbReference type="GeneID" id="54363364"/>
<gene>
    <name evidence="2" type="ORF">K489DRAFT_383304</name>
</gene>